<organism evidence="2 3">
    <name type="scientific">Stentor coeruleus</name>
    <dbReference type="NCBI Taxonomy" id="5963"/>
    <lineage>
        <taxon>Eukaryota</taxon>
        <taxon>Sar</taxon>
        <taxon>Alveolata</taxon>
        <taxon>Ciliophora</taxon>
        <taxon>Postciliodesmatophora</taxon>
        <taxon>Heterotrichea</taxon>
        <taxon>Heterotrichida</taxon>
        <taxon>Stentoridae</taxon>
        <taxon>Stentor</taxon>
    </lineage>
</organism>
<dbReference type="EMBL" id="MPUH01000011">
    <property type="protein sequence ID" value="OMJ95482.1"/>
    <property type="molecule type" value="Genomic_DNA"/>
</dbReference>
<protein>
    <submittedName>
        <fullName evidence="2">Uncharacterized protein</fullName>
    </submittedName>
</protein>
<dbReference type="Proteomes" id="UP000187209">
    <property type="component" value="Unassembled WGS sequence"/>
</dbReference>
<comment type="caution">
    <text evidence="2">The sequence shown here is derived from an EMBL/GenBank/DDBJ whole genome shotgun (WGS) entry which is preliminary data.</text>
</comment>
<name>A0A1R2D2L0_9CILI</name>
<proteinExistence type="predicted"/>
<sequence>MKAKINRNGSCKTPSNQFGNSRTPAKSTKNIQKSPKIVNLSLSISRGRISQDLSNEPLRLSIKLEDILKSYKKSSTKINLKPELIEPEIESAIPCLEYATKHIQPALTNGKPNSPMETGKINLSSMGFKDFNDVFFKKMDDDCKKIEDGFMNDKPKDALSEVEEAIYKKFNCKVKLIQERSISNIPSTVLVKVGNNFDFYSLSKY</sequence>
<accession>A0A1R2D2L0</accession>
<feature type="compositionally biased region" description="Polar residues" evidence="1">
    <location>
        <begin position="7"/>
        <end position="32"/>
    </location>
</feature>
<gene>
    <name evidence="2" type="ORF">SteCoe_1075</name>
</gene>
<evidence type="ECO:0000313" key="2">
    <source>
        <dbReference type="EMBL" id="OMJ95482.1"/>
    </source>
</evidence>
<keyword evidence="3" id="KW-1185">Reference proteome</keyword>
<evidence type="ECO:0000313" key="3">
    <source>
        <dbReference type="Proteomes" id="UP000187209"/>
    </source>
</evidence>
<feature type="region of interest" description="Disordered" evidence="1">
    <location>
        <begin position="1"/>
        <end position="32"/>
    </location>
</feature>
<evidence type="ECO:0000256" key="1">
    <source>
        <dbReference type="SAM" id="MobiDB-lite"/>
    </source>
</evidence>
<dbReference type="AlphaFoldDB" id="A0A1R2D2L0"/>
<reference evidence="2 3" key="1">
    <citation type="submission" date="2016-11" db="EMBL/GenBank/DDBJ databases">
        <title>The macronuclear genome of Stentor coeruleus: a giant cell with tiny introns.</title>
        <authorList>
            <person name="Slabodnick M."/>
            <person name="Ruby J.G."/>
            <person name="Reiff S.B."/>
            <person name="Swart E.C."/>
            <person name="Gosai S."/>
            <person name="Prabakaran S."/>
            <person name="Witkowska E."/>
            <person name="Larue G.E."/>
            <person name="Fisher S."/>
            <person name="Freeman R.M."/>
            <person name="Gunawardena J."/>
            <person name="Chu W."/>
            <person name="Stover N.A."/>
            <person name="Gregory B.D."/>
            <person name="Nowacki M."/>
            <person name="Derisi J."/>
            <person name="Roy S.W."/>
            <person name="Marshall W.F."/>
            <person name="Sood P."/>
        </authorList>
    </citation>
    <scope>NUCLEOTIDE SEQUENCE [LARGE SCALE GENOMIC DNA]</scope>
    <source>
        <strain evidence="2">WM001</strain>
    </source>
</reference>